<dbReference type="EMBL" id="NEVS01000001">
    <property type="protein sequence ID" value="OZI66893.1"/>
    <property type="molecule type" value="Genomic_DNA"/>
</dbReference>
<accession>A0A261V158</accession>
<proteinExistence type="predicted"/>
<comment type="caution">
    <text evidence="2">The sequence shown here is derived from an EMBL/GenBank/DDBJ whole genome shotgun (WGS) entry which is preliminary data.</text>
</comment>
<evidence type="ECO:0000256" key="1">
    <source>
        <dbReference type="SAM" id="Phobius"/>
    </source>
</evidence>
<keyword evidence="3" id="KW-1185">Reference proteome</keyword>
<evidence type="ECO:0000313" key="3">
    <source>
        <dbReference type="Proteomes" id="UP000215767"/>
    </source>
</evidence>
<keyword evidence="1" id="KW-0472">Membrane</keyword>
<sequence length="162" mass="17967">MNGRGWKFFLVGSLILNAFLVGGIAGGAYQWFATQRVQEAAPAARVALRFAADRLSPERQRQFLDAIREARRQGRDYARGGREARREVLDLLAAPQLDRAALDAALARTRAADAALRTQVENAVADFAATLSPEERLKFVDGLRQRGQWREPAAAQRRPVNP</sequence>
<protein>
    <recommendedName>
        <fullName evidence="4">Zinc resistance-associated protein</fullName>
    </recommendedName>
</protein>
<keyword evidence="1" id="KW-1133">Transmembrane helix</keyword>
<feature type="transmembrane region" description="Helical" evidence="1">
    <location>
        <begin position="6"/>
        <end position="29"/>
    </location>
</feature>
<evidence type="ECO:0000313" key="2">
    <source>
        <dbReference type="EMBL" id="OZI66893.1"/>
    </source>
</evidence>
<gene>
    <name evidence="2" type="ORF">CAL28_04015</name>
</gene>
<dbReference type="Proteomes" id="UP000215767">
    <property type="component" value="Unassembled WGS sequence"/>
</dbReference>
<dbReference type="RefSeq" id="WP_094840090.1">
    <property type="nucleotide sequence ID" value="NZ_NEVS01000001.1"/>
</dbReference>
<keyword evidence="1" id="KW-0812">Transmembrane</keyword>
<dbReference type="OrthoDB" id="8636739at2"/>
<dbReference type="AlphaFoldDB" id="A0A261V158"/>
<organism evidence="2 3">
    <name type="scientific">Bordetella genomosp. 11</name>
    <dbReference type="NCBI Taxonomy" id="1416808"/>
    <lineage>
        <taxon>Bacteria</taxon>
        <taxon>Pseudomonadati</taxon>
        <taxon>Pseudomonadota</taxon>
        <taxon>Betaproteobacteria</taxon>
        <taxon>Burkholderiales</taxon>
        <taxon>Alcaligenaceae</taxon>
        <taxon>Bordetella</taxon>
    </lineage>
</organism>
<dbReference type="Pfam" id="PF13801">
    <property type="entry name" value="Metal_resist"/>
    <property type="match status" value="1"/>
</dbReference>
<dbReference type="Gene3D" id="1.20.120.1490">
    <property type="match status" value="1"/>
</dbReference>
<evidence type="ECO:0008006" key="4">
    <source>
        <dbReference type="Google" id="ProtNLM"/>
    </source>
</evidence>
<dbReference type="InterPro" id="IPR025961">
    <property type="entry name" value="Metal_resist"/>
</dbReference>
<name>A0A261V158_9BORD</name>
<reference evidence="3" key="1">
    <citation type="submission" date="2017-05" db="EMBL/GenBank/DDBJ databases">
        <title>Complete and WGS of Bordetella genogroups.</title>
        <authorList>
            <person name="Spilker T."/>
            <person name="Lipuma J."/>
        </authorList>
    </citation>
    <scope>NUCLEOTIDE SEQUENCE [LARGE SCALE GENOMIC DNA]</scope>
    <source>
        <strain evidence="3">AU8856</strain>
    </source>
</reference>